<keyword evidence="1" id="KW-0732">Signal</keyword>
<organism evidence="2 3">
    <name type="scientific">Sphingomonas faeni</name>
    <dbReference type="NCBI Taxonomy" id="185950"/>
    <lineage>
        <taxon>Bacteria</taxon>
        <taxon>Pseudomonadati</taxon>
        <taxon>Pseudomonadota</taxon>
        <taxon>Alphaproteobacteria</taxon>
        <taxon>Sphingomonadales</taxon>
        <taxon>Sphingomonadaceae</taxon>
        <taxon>Sphingomonas</taxon>
    </lineage>
</organism>
<evidence type="ECO:0000256" key="1">
    <source>
        <dbReference type="SAM" id="SignalP"/>
    </source>
</evidence>
<sequence length="230" mass="24878">MFKGVGSAVAAMGLLVTPGAYAATRSPIGLRCTAVTTWACGEAKTCERRSGEAEESYSFDLMAMTYQAPHDRGAITEFEIDDGGFMIFVFSGGRRYVHKNANAGDPMTSFLYMSSHDMRELRCNARYAQDASAVESGTSRGLTGHYYLTGVMETGSELVLRSDGSFAWFMSYGAADQAAEGKWRIDGEAVLLETGPSAGAEPAFRQLRLQIDYGALLLNGAGKGRYERHP</sequence>
<name>A0A2T5TW04_9SPHN</name>
<feature type="signal peptide" evidence="1">
    <location>
        <begin position="1"/>
        <end position="22"/>
    </location>
</feature>
<reference evidence="2 3" key="1">
    <citation type="submission" date="2018-04" db="EMBL/GenBank/DDBJ databases">
        <title>Genomic Encyclopedia of Type Strains, Phase III (KMG-III): the genomes of soil and plant-associated and newly described type strains.</title>
        <authorList>
            <person name="Whitman W."/>
        </authorList>
    </citation>
    <scope>NUCLEOTIDE SEQUENCE [LARGE SCALE GENOMIC DNA]</scope>
    <source>
        <strain evidence="2 3">MA-olki</strain>
    </source>
</reference>
<dbReference type="EMBL" id="QAYE01000023">
    <property type="protein sequence ID" value="PTW43403.1"/>
    <property type="molecule type" value="Genomic_DNA"/>
</dbReference>
<proteinExistence type="predicted"/>
<evidence type="ECO:0000313" key="2">
    <source>
        <dbReference type="EMBL" id="PTW43403.1"/>
    </source>
</evidence>
<gene>
    <name evidence="2" type="ORF">C8J25_1234</name>
</gene>
<dbReference type="AlphaFoldDB" id="A0A2T5TW04"/>
<accession>A0A2T5TW04</accession>
<feature type="chain" id="PRO_5015650820" evidence="1">
    <location>
        <begin position="23"/>
        <end position="230"/>
    </location>
</feature>
<protein>
    <submittedName>
        <fullName evidence="2">Uncharacterized protein</fullName>
    </submittedName>
</protein>
<comment type="caution">
    <text evidence="2">The sequence shown here is derived from an EMBL/GenBank/DDBJ whole genome shotgun (WGS) entry which is preliminary data.</text>
</comment>
<evidence type="ECO:0000313" key="3">
    <source>
        <dbReference type="Proteomes" id="UP000244013"/>
    </source>
</evidence>
<dbReference type="Proteomes" id="UP000244013">
    <property type="component" value="Unassembled WGS sequence"/>
</dbReference>